<dbReference type="Ensembl" id="ENSCCRT00020052909.1">
    <property type="protein sequence ID" value="ENSCCRP00020048553.1"/>
    <property type="gene ID" value="ENSCCRG00020021559.1"/>
</dbReference>
<sequence length="71" mass="7956">MFIIKSSYIQEFYEVTLLDNQRCGESVKVPDAIPPVNLWDFSSIQSTTVTSDTLPSLSTSIEVSVLQFLII</sequence>
<proteinExistence type="predicted"/>
<protein>
    <submittedName>
        <fullName evidence="1">Uncharacterized protein</fullName>
    </submittedName>
</protein>
<reference evidence="1" key="1">
    <citation type="submission" date="2025-08" db="UniProtKB">
        <authorList>
            <consortium name="Ensembl"/>
        </authorList>
    </citation>
    <scope>IDENTIFICATION</scope>
</reference>
<name>A0A8C2HIU9_CYPCA</name>
<evidence type="ECO:0000313" key="1">
    <source>
        <dbReference type="Ensembl" id="ENSCCRP00020048553.1"/>
    </source>
</evidence>
<dbReference type="AlphaFoldDB" id="A0A8C2HIU9"/>
<organism evidence="1 2">
    <name type="scientific">Cyprinus carpio</name>
    <name type="common">Common carp</name>
    <dbReference type="NCBI Taxonomy" id="7962"/>
    <lineage>
        <taxon>Eukaryota</taxon>
        <taxon>Metazoa</taxon>
        <taxon>Chordata</taxon>
        <taxon>Craniata</taxon>
        <taxon>Vertebrata</taxon>
        <taxon>Euteleostomi</taxon>
        <taxon>Actinopterygii</taxon>
        <taxon>Neopterygii</taxon>
        <taxon>Teleostei</taxon>
        <taxon>Ostariophysi</taxon>
        <taxon>Cypriniformes</taxon>
        <taxon>Cyprinidae</taxon>
        <taxon>Cyprininae</taxon>
        <taxon>Cyprinus</taxon>
    </lineage>
</organism>
<evidence type="ECO:0000313" key="2">
    <source>
        <dbReference type="Proteomes" id="UP000694701"/>
    </source>
</evidence>
<accession>A0A8C2HIU9</accession>
<dbReference type="Proteomes" id="UP000694701">
    <property type="component" value="Unplaced"/>
</dbReference>